<protein>
    <submittedName>
        <fullName evidence="4">TlpA family protein disulfide reductase</fullName>
    </submittedName>
</protein>
<dbReference type="InterPro" id="IPR036249">
    <property type="entry name" value="Thioredoxin-like_sf"/>
</dbReference>
<gene>
    <name evidence="4" type="ORF">IPL58_02905</name>
</gene>
<dbReference type="AlphaFoldDB" id="A0A9D7PPD2"/>
<dbReference type="InterPro" id="IPR017937">
    <property type="entry name" value="Thioredoxin_CS"/>
</dbReference>
<proteinExistence type="predicted"/>
<dbReference type="GO" id="GO:0015036">
    <property type="term" value="F:disulfide oxidoreductase activity"/>
    <property type="evidence" value="ECO:0007669"/>
    <property type="project" value="UniProtKB-ARBA"/>
</dbReference>
<evidence type="ECO:0000256" key="1">
    <source>
        <dbReference type="ARBA" id="ARBA00023284"/>
    </source>
</evidence>
<evidence type="ECO:0000259" key="3">
    <source>
        <dbReference type="PROSITE" id="PS51352"/>
    </source>
</evidence>
<dbReference type="Proteomes" id="UP000886689">
    <property type="component" value="Unassembled WGS sequence"/>
</dbReference>
<dbReference type="InterPro" id="IPR013766">
    <property type="entry name" value="Thioredoxin_domain"/>
</dbReference>
<feature type="domain" description="Thioredoxin" evidence="3">
    <location>
        <begin position="7"/>
        <end position="156"/>
    </location>
</feature>
<dbReference type="SUPFAM" id="SSF52833">
    <property type="entry name" value="Thioredoxin-like"/>
    <property type="match status" value="1"/>
</dbReference>
<feature type="chain" id="PRO_5039337640" evidence="2">
    <location>
        <begin position="19"/>
        <end position="156"/>
    </location>
</feature>
<keyword evidence="1" id="KW-0676">Redox-active center</keyword>
<dbReference type="PROSITE" id="PS51352">
    <property type="entry name" value="THIOREDOXIN_2"/>
    <property type="match status" value="1"/>
</dbReference>
<reference evidence="4" key="1">
    <citation type="submission" date="2020-10" db="EMBL/GenBank/DDBJ databases">
        <title>Connecting structure to function with the recovery of over 1000 high-quality activated sludge metagenome-assembled genomes encoding full-length rRNA genes using long-read sequencing.</title>
        <authorList>
            <person name="Singleton C.M."/>
            <person name="Petriglieri F."/>
            <person name="Kristensen J.M."/>
            <person name="Kirkegaard R.H."/>
            <person name="Michaelsen T.Y."/>
            <person name="Andersen M.H."/>
            <person name="Karst S.M."/>
            <person name="Dueholm M.S."/>
            <person name="Nielsen P.H."/>
            <person name="Albertsen M."/>
        </authorList>
    </citation>
    <scope>NUCLEOTIDE SEQUENCE</scope>
    <source>
        <strain evidence="4">Hirt_18-Q3-R61-65_BATAC.395</strain>
    </source>
</reference>
<dbReference type="EMBL" id="JADJUC010000002">
    <property type="protein sequence ID" value="MBK8523151.1"/>
    <property type="molecule type" value="Genomic_DNA"/>
</dbReference>
<evidence type="ECO:0000313" key="4">
    <source>
        <dbReference type="EMBL" id="MBK8523151.1"/>
    </source>
</evidence>
<name>A0A9D7PPD2_9PROT</name>
<keyword evidence="2" id="KW-0732">Signal</keyword>
<evidence type="ECO:0000256" key="2">
    <source>
        <dbReference type="SAM" id="SignalP"/>
    </source>
</evidence>
<accession>A0A9D7PPD2</accession>
<comment type="caution">
    <text evidence="4">The sequence shown here is derived from an EMBL/GenBank/DDBJ whole genome shotgun (WGS) entry which is preliminary data.</text>
</comment>
<feature type="signal peptide" evidence="2">
    <location>
        <begin position="1"/>
        <end position="18"/>
    </location>
</feature>
<dbReference type="CDD" id="cd02966">
    <property type="entry name" value="TlpA_like_family"/>
    <property type="match status" value="1"/>
</dbReference>
<organism evidence="4 5">
    <name type="scientific">Candidatus Proximibacter danicus</name>
    <dbReference type="NCBI Taxonomy" id="2954365"/>
    <lineage>
        <taxon>Bacteria</taxon>
        <taxon>Pseudomonadati</taxon>
        <taxon>Pseudomonadota</taxon>
        <taxon>Betaproteobacteria</taxon>
        <taxon>Candidatus Proximibacter</taxon>
    </lineage>
</organism>
<evidence type="ECO:0000313" key="5">
    <source>
        <dbReference type="Proteomes" id="UP000886689"/>
    </source>
</evidence>
<dbReference type="PROSITE" id="PS00194">
    <property type="entry name" value="THIOREDOXIN_1"/>
    <property type="match status" value="1"/>
</dbReference>
<sequence length="156" mass="17615">MRSLLTMLLVLLAPAAMADTVVRPFVAGSLAQIQAARQGKPFVLAFWSVGCTHCPAELKTLGELKRRHPKLDVVLVAADTPDDAPQTAQLAKSYGLGKVEQWVFADPMPERLRFEIDRRWYGELPRTHLYDRSHKVEAVSGIVPEERLQRWVRETL</sequence>
<dbReference type="Gene3D" id="3.40.30.10">
    <property type="entry name" value="Glutaredoxin"/>
    <property type="match status" value="1"/>
</dbReference>